<dbReference type="PANTHER" id="PTHR46565:SF16">
    <property type="entry name" value="SHOCK PROTEIN, PUTATIVE-RELATED"/>
    <property type="match status" value="1"/>
</dbReference>
<evidence type="ECO:0000256" key="1">
    <source>
        <dbReference type="PROSITE-ProRule" id="PRU00176"/>
    </source>
</evidence>
<dbReference type="GO" id="GO:0003723">
    <property type="term" value="F:RNA binding"/>
    <property type="evidence" value="ECO:0007669"/>
    <property type="project" value="UniProtKB-UniRule"/>
</dbReference>
<dbReference type="SMART" id="SM00357">
    <property type="entry name" value="CSP"/>
    <property type="match status" value="1"/>
</dbReference>
<comment type="caution">
    <text evidence="5">The sequence shown here is derived from an EMBL/GenBank/DDBJ whole genome shotgun (WGS) entry which is preliminary data.</text>
</comment>
<feature type="region of interest" description="Disordered" evidence="2">
    <location>
        <begin position="56"/>
        <end position="120"/>
    </location>
</feature>
<keyword evidence="6" id="KW-1185">Reference proteome</keyword>
<proteinExistence type="predicted"/>
<dbReference type="SMART" id="SM00360">
    <property type="entry name" value="RRM"/>
    <property type="match status" value="1"/>
</dbReference>
<organism evidence="5 6">
    <name type="scientific">Haematococcus lacustris</name>
    <name type="common">Green alga</name>
    <name type="synonym">Haematococcus pluvialis</name>
    <dbReference type="NCBI Taxonomy" id="44745"/>
    <lineage>
        <taxon>Eukaryota</taxon>
        <taxon>Viridiplantae</taxon>
        <taxon>Chlorophyta</taxon>
        <taxon>core chlorophytes</taxon>
        <taxon>Chlorophyceae</taxon>
        <taxon>CS clade</taxon>
        <taxon>Chlamydomonadales</taxon>
        <taxon>Haematococcaceae</taxon>
        <taxon>Haematococcus</taxon>
    </lineage>
</organism>
<dbReference type="Gene3D" id="2.40.50.140">
    <property type="entry name" value="Nucleic acid-binding proteins"/>
    <property type="match status" value="1"/>
</dbReference>
<accession>A0A699ZQ55</accession>
<protein>
    <submittedName>
        <fullName evidence="5">CSD-domain-containing protein</fullName>
    </submittedName>
</protein>
<evidence type="ECO:0000313" key="5">
    <source>
        <dbReference type="EMBL" id="GFH18032.1"/>
    </source>
</evidence>
<dbReference type="Proteomes" id="UP000485058">
    <property type="component" value="Unassembled WGS sequence"/>
</dbReference>
<evidence type="ECO:0000259" key="4">
    <source>
        <dbReference type="PROSITE" id="PS51857"/>
    </source>
</evidence>
<evidence type="ECO:0000313" key="6">
    <source>
        <dbReference type="Proteomes" id="UP000485058"/>
    </source>
</evidence>
<dbReference type="PROSITE" id="PS51857">
    <property type="entry name" value="CSD_2"/>
    <property type="match status" value="1"/>
</dbReference>
<name>A0A699ZQ55_HAELA</name>
<dbReference type="CDD" id="cd04458">
    <property type="entry name" value="CSP_CDS"/>
    <property type="match status" value="1"/>
</dbReference>
<dbReference type="InterPro" id="IPR011129">
    <property type="entry name" value="CSD"/>
</dbReference>
<dbReference type="AlphaFoldDB" id="A0A699ZQ55"/>
<keyword evidence="1" id="KW-0694">RNA-binding</keyword>
<dbReference type="SUPFAM" id="SSF54928">
    <property type="entry name" value="RNA-binding domain, RBD"/>
    <property type="match status" value="1"/>
</dbReference>
<evidence type="ECO:0000259" key="3">
    <source>
        <dbReference type="PROSITE" id="PS50102"/>
    </source>
</evidence>
<dbReference type="SUPFAM" id="SSF50249">
    <property type="entry name" value="Nucleic acid-binding proteins"/>
    <property type="match status" value="1"/>
</dbReference>
<dbReference type="Gene3D" id="3.30.70.330">
    <property type="match status" value="1"/>
</dbReference>
<dbReference type="InterPro" id="IPR012340">
    <property type="entry name" value="NA-bd_OB-fold"/>
</dbReference>
<dbReference type="InterPro" id="IPR000504">
    <property type="entry name" value="RRM_dom"/>
</dbReference>
<feature type="domain" description="CSD" evidence="4">
    <location>
        <begin position="20"/>
        <end position="89"/>
    </location>
</feature>
<feature type="domain" description="RRM" evidence="3">
    <location>
        <begin position="97"/>
        <end position="182"/>
    </location>
</feature>
<dbReference type="PANTHER" id="PTHR46565">
    <property type="entry name" value="COLD SHOCK DOMAIN PROTEIN 2"/>
    <property type="match status" value="1"/>
</dbReference>
<gene>
    <name evidence="5" type="ORF">HaLaN_14767</name>
</gene>
<dbReference type="Pfam" id="PF00313">
    <property type="entry name" value="CSD"/>
    <property type="match status" value="1"/>
</dbReference>
<dbReference type="PROSITE" id="PS50102">
    <property type="entry name" value="RRM"/>
    <property type="match status" value="1"/>
</dbReference>
<dbReference type="InterPro" id="IPR035979">
    <property type="entry name" value="RBD_domain_sf"/>
</dbReference>
<dbReference type="PRINTS" id="PR00050">
    <property type="entry name" value="COLDSHOCK"/>
</dbReference>
<evidence type="ECO:0000256" key="2">
    <source>
        <dbReference type="SAM" id="MobiDB-lite"/>
    </source>
</evidence>
<dbReference type="EMBL" id="BLLF01001239">
    <property type="protein sequence ID" value="GFH18032.1"/>
    <property type="molecule type" value="Genomic_DNA"/>
</dbReference>
<dbReference type="CDD" id="cd00590">
    <property type="entry name" value="RRM_SF"/>
    <property type="match status" value="1"/>
</dbReference>
<dbReference type="InterPro" id="IPR012677">
    <property type="entry name" value="Nucleotide-bd_a/b_plait_sf"/>
</dbReference>
<sequence length="183" mass="20007">MGDSPAEGEPSSSFAAAYERHRGSVKWYNNTKGYGFVTPEGGGEDLFVHQSNINAPGYRSLREGEPVEYDGAPPKPRPAGYPQQDPSGRGGRGRGGRLMPMGGPPSPTLGAPMPSMSPQHQLKDCFREWKVERADIVEDQWGRSRGFGTVRFSTQEDAMAACAKMNNTQIDSRTISVRIDRFA</sequence>
<dbReference type="InterPro" id="IPR002059">
    <property type="entry name" value="CSP_DNA-bd"/>
</dbReference>
<dbReference type="Pfam" id="PF00076">
    <property type="entry name" value="RRM_1"/>
    <property type="match status" value="1"/>
</dbReference>
<reference evidence="5 6" key="1">
    <citation type="submission" date="2020-02" db="EMBL/GenBank/DDBJ databases">
        <title>Draft genome sequence of Haematococcus lacustris strain NIES-144.</title>
        <authorList>
            <person name="Morimoto D."/>
            <person name="Nakagawa S."/>
            <person name="Yoshida T."/>
            <person name="Sawayama S."/>
        </authorList>
    </citation>
    <scope>NUCLEOTIDE SEQUENCE [LARGE SCALE GENOMIC DNA]</scope>
    <source>
        <strain evidence="5 6">NIES-144</strain>
    </source>
</reference>